<organism evidence="7 8">
    <name type="scientific">Eufriesea mexicana</name>
    <dbReference type="NCBI Taxonomy" id="516756"/>
    <lineage>
        <taxon>Eukaryota</taxon>
        <taxon>Metazoa</taxon>
        <taxon>Ecdysozoa</taxon>
        <taxon>Arthropoda</taxon>
        <taxon>Hexapoda</taxon>
        <taxon>Insecta</taxon>
        <taxon>Pterygota</taxon>
        <taxon>Neoptera</taxon>
        <taxon>Endopterygota</taxon>
        <taxon>Hymenoptera</taxon>
        <taxon>Apocrita</taxon>
        <taxon>Aculeata</taxon>
        <taxon>Apoidea</taxon>
        <taxon>Anthophila</taxon>
        <taxon>Apidae</taxon>
        <taxon>Eufriesea</taxon>
    </lineage>
</organism>
<evidence type="ECO:0000256" key="1">
    <source>
        <dbReference type="ARBA" id="ARBA00004141"/>
    </source>
</evidence>
<gene>
    <name evidence="7" type="ORF">WN48_05738</name>
</gene>
<dbReference type="GO" id="GO:0005886">
    <property type="term" value="C:plasma membrane"/>
    <property type="evidence" value="ECO:0007669"/>
    <property type="project" value="TreeGrafter"/>
</dbReference>
<dbReference type="GO" id="GO:0008158">
    <property type="term" value="F:hedgehog receptor activity"/>
    <property type="evidence" value="ECO:0007669"/>
    <property type="project" value="TreeGrafter"/>
</dbReference>
<keyword evidence="3" id="KW-0812">Transmembrane</keyword>
<accession>A0A310SM84</accession>
<sequence>MKSPLFVLGRTSWKDCTWETGILGKLDFLVDDLEVRCGIWSPLFVLGRTSWKDCTWETGILGKLGFLVDDLEGKAEGQRSAVWIRARLQDQLSQLGYFLQRHAGKVLFLAIVALATFCVALKSAQVHSKAEQLWVQGRNIMGVRDPGENLISIQVKREEIPVVYSDTATPKHRAPNKDTK</sequence>
<name>A0A310SM84_9HYME</name>
<keyword evidence="8" id="KW-1185">Reference proteome</keyword>
<dbReference type="Proteomes" id="UP000250275">
    <property type="component" value="Unassembled WGS sequence"/>
</dbReference>
<dbReference type="AlphaFoldDB" id="A0A310SM84"/>
<dbReference type="EMBL" id="KQ763472">
    <property type="protein sequence ID" value="OAD55036.1"/>
    <property type="molecule type" value="Genomic_DNA"/>
</dbReference>
<comment type="similarity">
    <text evidence="2">Belongs to the patched family.</text>
</comment>
<evidence type="ECO:0000256" key="4">
    <source>
        <dbReference type="ARBA" id="ARBA00022989"/>
    </source>
</evidence>
<comment type="subcellular location">
    <subcellularLocation>
        <location evidence="1">Membrane</location>
        <topology evidence="1">Multi-pass membrane protein</topology>
    </subcellularLocation>
</comment>
<evidence type="ECO:0000256" key="6">
    <source>
        <dbReference type="ARBA" id="ARBA00023180"/>
    </source>
</evidence>
<evidence type="ECO:0000256" key="3">
    <source>
        <dbReference type="ARBA" id="ARBA00022692"/>
    </source>
</evidence>
<evidence type="ECO:0000313" key="8">
    <source>
        <dbReference type="Proteomes" id="UP000250275"/>
    </source>
</evidence>
<dbReference type="GO" id="GO:0097108">
    <property type="term" value="F:hedgehog family protein binding"/>
    <property type="evidence" value="ECO:0007669"/>
    <property type="project" value="TreeGrafter"/>
</dbReference>
<dbReference type="GO" id="GO:0045879">
    <property type="term" value="P:negative regulation of smoothened signaling pathway"/>
    <property type="evidence" value="ECO:0007669"/>
    <property type="project" value="TreeGrafter"/>
</dbReference>
<keyword evidence="6" id="KW-0325">Glycoprotein</keyword>
<keyword evidence="4" id="KW-1133">Transmembrane helix</keyword>
<dbReference type="OrthoDB" id="5873834at2759"/>
<proteinExistence type="inferred from homology"/>
<keyword evidence="5" id="KW-0472">Membrane</keyword>
<dbReference type="PANTHER" id="PTHR46022">
    <property type="entry name" value="PROTEIN PATCHED"/>
    <property type="match status" value="1"/>
</dbReference>
<dbReference type="PANTHER" id="PTHR46022:SF1">
    <property type="entry name" value="PROTEIN PATCHED"/>
    <property type="match status" value="1"/>
</dbReference>
<dbReference type="GO" id="GO:0005119">
    <property type="term" value="F:smoothened binding"/>
    <property type="evidence" value="ECO:0007669"/>
    <property type="project" value="TreeGrafter"/>
</dbReference>
<evidence type="ECO:0000313" key="7">
    <source>
        <dbReference type="EMBL" id="OAD55036.1"/>
    </source>
</evidence>
<reference evidence="7 8" key="1">
    <citation type="submission" date="2015-07" db="EMBL/GenBank/DDBJ databases">
        <title>The genome of Eufriesea mexicana.</title>
        <authorList>
            <person name="Pan H."/>
            <person name="Kapheim K."/>
        </authorList>
    </citation>
    <scope>NUCLEOTIDE SEQUENCE [LARGE SCALE GENOMIC DNA]</scope>
    <source>
        <strain evidence="7">0111107269</strain>
        <tissue evidence="7">Whole body</tissue>
    </source>
</reference>
<protein>
    <submittedName>
        <fullName evidence="7">Protein patched</fullName>
    </submittedName>
</protein>
<evidence type="ECO:0000256" key="2">
    <source>
        <dbReference type="ARBA" id="ARBA00005585"/>
    </source>
</evidence>
<evidence type="ECO:0000256" key="5">
    <source>
        <dbReference type="ARBA" id="ARBA00023136"/>
    </source>
</evidence>